<dbReference type="SUPFAM" id="SSF56784">
    <property type="entry name" value="HAD-like"/>
    <property type="match status" value="1"/>
</dbReference>
<keyword evidence="10" id="KW-1003">Cell membrane</keyword>
<dbReference type="GO" id="GO:0016887">
    <property type="term" value="F:ATP hydrolysis activity"/>
    <property type="evidence" value="ECO:0007669"/>
    <property type="project" value="InterPro"/>
</dbReference>
<comment type="similarity">
    <text evidence="2 10">Belongs to the cation transport ATPase (P-type) (TC 3.A.3) family. Type IB subfamily.</text>
</comment>
<dbReference type="NCBIfam" id="TIGR01494">
    <property type="entry name" value="ATPase_P-type"/>
    <property type="match status" value="1"/>
</dbReference>
<dbReference type="InterPro" id="IPR036412">
    <property type="entry name" value="HAD-like_sf"/>
</dbReference>
<feature type="non-terminal residue" evidence="12">
    <location>
        <position position="1"/>
    </location>
</feature>
<dbReference type="PANTHER" id="PTHR43520">
    <property type="entry name" value="ATP7, ISOFORM B"/>
    <property type="match status" value="1"/>
</dbReference>
<evidence type="ECO:0000313" key="13">
    <source>
        <dbReference type="Proteomes" id="UP000249396"/>
    </source>
</evidence>
<accession>A0A2W4SXN7</accession>
<dbReference type="InterPro" id="IPR001757">
    <property type="entry name" value="P_typ_ATPase"/>
</dbReference>
<dbReference type="SFLD" id="SFLDF00027">
    <property type="entry name" value="p-type_atpase"/>
    <property type="match status" value="1"/>
</dbReference>
<evidence type="ECO:0000259" key="11">
    <source>
        <dbReference type="Pfam" id="PF00122"/>
    </source>
</evidence>
<dbReference type="GO" id="GO:0012505">
    <property type="term" value="C:endomembrane system"/>
    <property type="evidence" value="ECO:0007669"/>
    <property type="project" value="UniProtKB-SubCell"/>
</dbReference>
<comment type="subcellular location">
    <subcellularLocation>
        <location evidence="10">Cell membrane</location>
    </subcellularLocation>
    <subcellularLocation>
        <location evidence="1">Endomembrane system</location>
        <topology evidence="1">Multi-pass membrane protein</topology>
    </subcellularLocation>
</comment>
<feature type="transmembrane region" description="Helical" evidence="10">
    <location>
        <begin position="165"/>
        <end position="184"/>
    </location>
</feature>
<evidence type="ECO:0000256" key="10">
    <source>
        <dbReference type="RuleBase" id="RU362081"/>
    </source>
</evidence>
<dbReference type="SFLD" id="SFLDG00002">
    <property type="entry name" value="C1.7:_P-type_atpase_like"/>
    <property type="match status" value="1"/>
</dbReference>
<dbReference type="AlphaFoldDB" id="A0A2W4SXN7"/>
<dbReference type="InterPro" id="IPR023214">
    <property type="entry name" value="HAD_sf"/>
</dbReference>
<feature type="domain" description="P-type ATPase A" evidence="11">
    <location>
        <begin position="18"/>
        <end position="117"/>
    </location>
</feature>
<sequence length="526" mass="56053">VHQMEGRSRQNLTDLFALQPRFVWRLVDGSELETPFEALQAGDVVVVNAGEPIPVDGVIVSGMGSVDQHMLTGESQPLEKELGDRVFTSTLLLSGCLLIQVEKMGASTVSAQIVEVLNKTANYHSEVELKGMALANQSILPNLAISAIALPLVGLRGAVASLGASVGFNINMVSLLATMNYLSIASRHGILIKDGRVLDRLKAVDAVVFDKTGTLTLEQPHIAKIHVLAPNLTEDELLAYAATAEYRQPHPIALVIVAAAKQRGLPLMSVAEASYEVGYGIKVKIGERLVRVGSSRFMAQEGLGIPEGFEAIQLACQTQSFALVGVAIDGQVAGVIELHATLRPEAKGIIEGLKKRGLSLSIISGDQTEPTRKLAGELGIDTYFANTLPENKATIIRQLQGQGRVVCFVGDGINDAIALKQADVSISLKGATTIATDTAQVVLMDKSLSQLDTLFSLARQYDKTMTMGLWTTVIPGVVCIGGVFFAGFGIYAAEILFQLGFFSGLGVAMRPLLQHDPKLFGEAGKQ</sequence>
<dbReference type="GO" id="GO:0005507">
    <property type="term" value="F:copper ion binding"/>
    <property type="evidence" value="ECO:0007669"/>
    <property type="project" value="TreeGrafter"/>
</dbReference>
<gene>
    <name evidence="12" type="ORF">DM484_19085</name>
</gene>
<protein>
    <submittedName>
        <fullName evidence="12">Heavy metal translocating P-type ATPase</fullName>
    </submittedName>
</protein>
<evidence type="ECO:0000256" key="3">
    <source>
        <dbReference type="ARBA" id="ARBA00022692"/>
    </source>
</evidence>
<dbReference type="GO" id="GO:0005524">
    <property type="term" value="F:ATP binding"/>
    <property type="evidence" value="ECO:0007669"/>
    <property type="project" value="UniProtKB-UniRule"/>
</dbReference>
<dbReference type="InterPro" id="IPR023299">
    <property type="entry name" value="ATPase_P-typ_cyto_dom_N"/>
</dbReference>
<dbReference type="Pfam" id="PF00122">
    <property type="entry name" value="E1-E2_ATPase"/>
    <property type="match status" value="1"/>
</dbReference>
<dbReference type="InterPro" id="IPR059000">
    <property type="entry name" value="ATPase_P-type_domA"/>
</dbReference>
<reference evidence="12 13" key="1">
    <citation type="journal article" date="2018" name="Aquat. Microb. Ecol.">
        <title>Gammaproteobacterial methanotrophs dominate.</title>
        <authorList>
            <person name="Rissanen A.J."/>
            <person name="Saarenheimo J."/>
            <person name="Tiirola M."/>
            <person name="Peura S."/>
            <person name="Aalto S.L."/>
            <person name="Karvinen A."/>
            <person name="Nykanen H."/>
        </authorList>
    </citation>
    <scope>NUCLEOTIDE SEQUENCE [LARGE SCALE GENOMIC DNA]</scope>
    <source>
        <strain evidence="12">AMbin10</strain>
    </source>
</reference>
<dbReference type="GO" id="GO:0005886">
    <property type="term" value="C:plasma membrane"/>
    <property type="evidence" value="ECO:0007669"/>
    <property type="project" value="UniProtKB-SubCell"/>
</dbReference>
<dbReference type="PROSITE" id="PS01229">
    <property type="entry name" value="COF_2"/>
    <property type="match status" value="1"/>
</dbReference>
<evidence type="ECO:0000256" key="1">
    <source>
        <dbReference type="ARBA" id="ARBA00004127"/>
    </source>
</evidence>
<comment type="caution">
    <text evidence="12">The sequence shown here is derived from an EMBL/GenBank/DDBJ whole genome shotgun (WGS) entry which is preliminary data.</text>
</comment>
<dbReference type="PANTHER" id="PTHR43520:SF8">
    <property type="entry name" value="P-TYPE CU(+) TRANSPORTER"/>
    <property type="match status" value="1"/>
</dbReference>
<name>A0A2W4SXN7_9GAMM</name>
<dbReference type="Gene3D" id="3.40.50.1000">
    <property type="entry name" value="HAD superfamily/HAD-like"/>
    <property type="match status" value="1"/>
</dbReference>
<dbReference type="Gene3D" id="2.70.150.10">
    <property type="entry name" value="Calcium-transporting ATPase, cytoplasmic transduction domain A"/>
    <property type="match status" value="1"/>
</dbReference>
<dbReference type="Proteomes" id="UP000249396">
    <property type="component" value="Unassembled WGS sequence"/>
</dbReference>
<dbReference type="Pfam" id="PF00702">
    <property type="entry name" value="Hydrolase"/>
    <property type="match status" value="1"/>
</dbReference>
<evidence type="ECO:0000256" key="7">
    <source>
        <dbReference type="ARBA" id="ARBA00022967"/>
    </source>
</evidence>
<feature type="transmembrane region" description="Helical" evidence="10">
    <location>
        <begin position="139"/>
        <end position="159"/>
    </location>
</feature>
<proteinExistence type="inferred from homology"/>
<dbReference type="InterPro" id="IPR008250">
    <property type="entry name" value="ATPase_P-typ_transduc_dom_A_sf"/>
</dbReference>
<evidence type="ECO:0000256" key="8">
    <source>
        <dbReference type="ARBA" id="ARBA00022989"/>
    </source>
</evidence>
<dbReference type="NCBIfam" id="TIGR01525">
    <property type="entry name" value="ATPase-IB_hvy"/>
    <property type="match status" value="1"/>
</dbReference>
<keyword evidence="7" id="KW-1278">Translocase</keyword>
<dbReference type="InterPro" id="IPR018303">
    <property type="entry name" value="ATPase_P-typ_P_site"/>
</dbReference>
<evidence type="ECO:0000313" key="12">
    <source>
        <dbReference type="EMBL" id="PZN75307.1"/>
    </source>
</evidence>
<evidence type="ECO:0000256" key="2">
    <source>
        <dbReference type="ARBA" id="ARBA00006024"/>
    </source>
</evidence>
<dbReference type="InterPro" id="IPR027256">
    <property type="entry name" value="P-typ_ATPase_IB"/>
</dbReference>
<dbReference type="PROSITE" id="PS00154">
    <property type="entry name" value="ATPASE_E1_E2"/>
    <property type="match status" value="1"/>
</dbReference>
<organism evidence="12 13">
    <name type="scientific">Candidatus Methylumidiphilus alinenensis</name>
    <dbReference type="NCBI Taxonomy" id="2202197"/>
    <lineage>
        <taxon>Bacteria</taxon>
        <taxon>Pseudomonadati</taxon>
        <taxon>Pseudomonadota</taxon>
        <taxon>Gammaproteobacteria</taxon>
        <taxon>Methylococcales</taxon>
        <taxon>Candidatus Methylumidiphilus</taxon>
    </lineage>
</organism>
<evidence type="ECO:0000256" key="5">
    <source>
        <dbReference type="ARBA" id="ARBA00022741"/>
    </source>
</evidence>
<dbReference type="GO" id="GO:0055070">
    <property type="term" value="P:copper ion homeostasis"/>
    <property type="evidence" value="ECO:0007669"/>
    <property type="project" value="TreeGrafter"/>
</dbReference>
<dbReference type="SFLD" id="SFLDS00003">
    <property type="entry name" value="Haloacid_Dehalogenase"/>
    <property type="match status" value="1"/>
</dbReference>
<dbReference type="EMBL" id="QJPH01000391">
    <property type="protein sequence ID" value="PZN75307.1"/>
    <property type="molecule type" value="Genomic_DNA"/>
</dbReference>
<keyword evidence="3 10" id="KW-0812">Transmembrane</keyword>
<comment type="caution">
    <text evidence="10">Lacks conserved residue(s) required for the propagation of feature annotation.</text>
</comment>
<keyword evidence="5 10" id="KW-0547">Nucleotide-binding</keyword>
<dbReference type="GO" id="GO:0043682">
    <property type="term" value="F:P-type divalent copper transporter activity"/>
    <property type="evidence" value="ECO:0007669"/>
    <property type="project" value="TreeGrafter"/>
</dbReference>
<dbReference type="Gene3D" id="3.40.1110.10">
    <property type="entry name" value="Calcium-transporting ATPase, cytoplasmic domain N"/>
    <property type="match status" value="1"/>
</dbReference>
<dbReference type="PRINTS" id="PR00119">
    <property type="entry name" value="CATATPASE"/>
</dbReference>
<keyword evidence="6 10" id="KW-0067">ATP-binding</keyword>
<evidence type="ECO:0000256" key="6">
    <source>
        <dbReference type="ARBA" id="ARBA00022840"/>
    </source>
</evidence>
<dbReference type="InterPro" id="IPR044492">
    <property type="entry name" value="P_typ_ATPase_HD_dom"/>
</dbReference>
<keyword evidence="8 10" id="KW-1133">Transmembrane helix</keyword>
<dbReference type="SUPFAM" id="SSF81653">
    <property type="entry name" value="Calcium ATPase, transduction domain A"/>
    <property type="match status" value="1"/>
</dbReference>
<evidence type="ECO:0000256" key="4">
    <source>
        <dbReference type="ARBA" id="ARBA00022723"/>
    </source>
</evidence>
<feature type="transmembrane region" description="Helical" evidence="10">
    <location>
        <begin position="469"/>
        <end position="489"/>
    </location>
</feature>
<evidence type="ECO:0000256" key="9">
    <source>
        <dbReference type="ARBA" id="ARBA00023136"/>
    </source>
</evidence>
<keyword evidence="4 10" id="KW-0479">Metal-binding</keyword>
<keyword evidence="9 10" id="KW-0472">Membrane</keyword>